<sequence length="392" mass="43145">MAVTDSLKHLPEVAPLSPFYTEEHEAFRRTVRRFVDRELMPYVDQWDEAEEFPRELYRKASAAGLLQLGFPEEYGGVPTDPFFGIVKAEEMARHGSGGLNASLNSHTIGSPPIAALGPEWMKRRVLPEVLAGEKISALAITEPSGGSDVANLKTTARREGDHYVVNGSKMFITSGMRADYYTVAVRTGGPGAGGVSLLLIERDREGFGRTKLKKMGWWASDTAQLFFDNVRVPVDNLIGQENKGFIGIMLNFNQERLGMSAGACGYAKVCLDESIAYARERHTFGKPLIANQVVRHRLVDMAMRINAVKSTLELLAWRVSQGEKPVAEICMLKNLATSTMEFCANEAMQVFGGAGYLRGAKVERIYRETKVMAIGGGSVEIMKDLAARQMGL</sequence>
<dbReference type="InterPro" id="IPR050741">
    <property type="entry name" value="Acyl-CoA_dehydrogenase"/>
</dbReference>
<dbReference type="GO" id="GO:0003995">
    <property type="term" value="F:acyl-CoA dehydrogenase activity"/>
    <property type="evidence" value="ECO:0007669"/>
    <property type="project" value="TreeGrafter"/>
</dbReference>
<dbReference type="InterPro" id="IPR009075">
    <property type="entry name" value="AcylCo_DH/oxidase_C"/>
</dbReference>
<dbReference type="FunFam" id="2.40.110.10:FF:000002">
    <property type="entry name" value="Acyl-CoA dehydrogenase fadE12"/>
    <property type="match status" value="1"/>
</dbReference>
<evidence type="ECO:0000259" key="9">
    <source>
        <dbReference type="Pfam" id="PF02771"/>
    </source>
</evidence>
<evidence type="ECO:0000256" key="5">
    <source>
        <dbReference type="ARBA" id="ARBA00023002"/>
    </source>
</evidence>
<dbReference type="PANTHER" id="PTHR48083">
    <property type="entry name" value="MEDIUM-CHAIN SPECIFIC ACYL-COA DEHYDROGENASE, MITOCHONDRIAL-RELATED"/>
    <property type="match status" value="1"/>
</dbReference>
<dbReference type="Gene3D" id="1.20.140.10">
    <property type="entry name" value="Butyryl-CoA Dehydrogenase, subunit A, domain 3"/>
    <property type="match status" value="1"/>
</dbReference>
<keyword evidence="3 6" id="KW-0285">Flavoprotein</keyword>
<dbReference type="InterPro" id="IPR037069">
    <property type="entry name" value="AcylCoA_DH/ox_N_sf"/>
</dbReference>
<proteinExistence type="inferred from homology"/>
<dbReference type="InterPro" id="IPR006091">
    <property type="entry name" value="Acyl-CoA_Oxase/DH_mid-dom"/>
</dbReference>
<dbReference type="Pfam" id="PF02770">
    <property type="entry name" value="Acyl-CoA_dh_M"/>
    <property type="match status" value="1"/>
</dbReference>
<evidence type="ECO:0000256" key="1">
    <source>
        <dbReference type="ARBA" id="ARBA00001974"/>
    </source>
</evidence>
<dbReference type="AlphaFoldDB" id="A0A512NHZ8"/>
<evidence type="ECO:0000256" key="4">
    <source>
        <dbReference type="ARBA" id="ARBA00022827"/>
    </source>
</evidence>
<comment type="similarity">
    <text evidence="2 6">Belongs to the acyl-CoA dehydrogenase family.</text>
</comment>
<dbReference type="EMBL" id="BKAJ01000103">
    <property type="protein sequence ID" value="GEP58542.1"/>
    <property type="molecule type" value="Genomic_DNA"/>
</dbReference>
<dbReference type="SUPFAM" id="SSF56645">
    <property type="entry name" value="Acyl-CoA dehydrogenase NM domain-like"/>
    <property type="match status" value="1"/>
</dbReference>
<dbReference type="InterPro" id="IPR046373">
    <property type="entry name" value="Acyl-CoA_Oxase/DH_mid-dom_sf"/>
</dbReference>
<dbReference type="RefSeq" id="WP_147153874.1">
    <property type="nucleotide sequence ID" value="NZ_BKAJ01000103.1"/>
</dbReference>
<reference evidence="10 11" key="1">
    <citation type="submission" date="2019-07" db="EMBL/GenBank/DDBJ databases">
        <title>Whole genome shotgun sequence of Reyranella soli NBRC 108950.</title>
        <authorList>
            <person name="Hosoyama A."/>
            <person name="Uohara A."/>
            <person name="Ohji S."/>
            <person name="Ichikawa N."/>
        </authorList>
    </citation>
    <scope>NUCLEOTIDE SEQUENCE [LARGE SCALE GENOMIC DNA]</scope>
    <source>
        <strain evidence="10 11">NBRC 108950</strain>
    </source>
</reference>
<evidence type="ECO:0000256" key="6">
    <source>
        <dbReference type="RuleBase" id="RU362125"/>
    </source>
</evidence>
<dbReference type="GO" id="GO:0005737">
    <property type="term" value="C:cytoplasm"/>
    <property type="evidence" value="ECO:0007669"/>
    <property type="project" value="TreeGrafter"/>
</dbReference>
<comment type="caution">
    <text evidence="10">The sequence shown here is derived from an EMBL/GenBank/DDBJ whole genome shotgun (WGS) entry which is preliminary data.</text>
</comment>
<accession>A0A512NHZ8</accession>
<keyword evidence="11" id="KW-1185">Reference proteome</keyword>
<evidence type="ECO:0000313" key="10">
    <source>
        <dbReference type="EMBL" id="GEP58542.1"/>
    </source>
</evidence>
<dbReference type="PANTHER" id="PTHR48083:SF28">
    <property type="entry name" value="ACYL-COA DEHYDROGENASE FAMILY PROTEIN (AFU_ORTHOLOGUE AFUA_6G10880)-RELATED"/>
    <property type="match status" value="1"/>
</dbReference>
<feature type="domain" description="Acyl-CoA dehydrogenase/oxidase C-terminal" evidence="7">
    <location>
        <begin position="242"/>
        <end position="390"/>
    </location>
</feature>
<dbReference type="Pfam" id="PF02771">
    <property type="entry name" value="Acyl-CoA_dh_N"/>
    <property type="match status" value="1"/>
</dbReference>
<dbReference type="Gene3D" id="2.40.110.10">
    <property type="entry name" value="Butyryl-CoA Dehydrogenase, subunit A, domain 2"/>
    <property type="match status" value="1"/>
</dbReference>
<feature type="domain" description="Acyl-CoA oxidase/dehydrogenase middle" evidence="8">
    <location>
        <begin position="137"/>
        <end position="230"/>
    </location>
</feature>
<dbReference type="GO" id="GO:0050660">
    <property type="term" value="F:flavin adenine dinucleotide binding"/>
    <property type="evidence" value="ECO:0007669"/>
    <property type="project" value="InterPro"/>
</dbReference>
<dbReference type="Gene3D" id="1.10.540.10">
    <property type="entry name" value="Acyl-CoA dehydrogenase/oxidase, N-terminal domain"/>
    <property type="match status" value="1"/>
</dbReference>
<evidence type="ECO:0000259" key="8">
    <source>
        <dbReference type="Pfam" id="PF02770"/>
    </source>
</evidence>
<dbReference type="FunFam" id="1.20.140.10:FF:000001">
    <property type="entry name" value="Acyl-CoA dehydrogenase"/>
    <property type="match status" value="1"/>
</dbReference>
<keyword evidence="4 6" id="KW-0274">FAD</keyword>
<name>A0A512NHZ8_9HYPH</name>
<gene>
    <name evidence="10" type="ORF">RSO01_57080</name>
</gene>
<dbReference type="Proteomes" id="UP000321058">
    <property type="component" value="Unassembled WGS sequence"/>
</dbReference>
<feature type="domain" description="Acyl-CoA dehydrogenase/oxidase N-terminal" evidence="9">
    <location>
        <begin position="21"/>
        <end position="133"/>
    </location>
</feature>
<evidence type="ECO:0000259" key="7">
    <source>
        <dbReference type="Pfam" id="PF00441"/>
    </source>
</evidence>
<evidence type="ECO:0000256" key="2">
    <source>
        <dbReference type="ARBA" id="ARBA00009347"/>
    </source>
</evidence>
<dbReference type="GO" id="GO:0033539">
    <property type="term" value="P:fatty acid beta-oxidation using acyl-CoA dehydrogenase"/>
    <property type="evidence" value="ECO:0007669"/>
    <property type="project" value="TreeGrafter"/>
</dbReference>
<dbReference type="InterPro" id="IPR009100">
    <property type="entry name" value="AcylCoA_DH/oxidase_NM_dom_sf"/>
</dbReference>
<dbReference type="Pfam" id="PF00441">
    <property type="entry name" value="Acyl-CoA_dh_1"/>
    <property type="match status" value="1"/>
</dbReference>
<comment type="cofactor">
    <cofactor evidence="1 6">
        <name>FAD</name>
        <dbReference type="ChEBI" id="CHEBI:57692"/>
    </cofactor>
</comment>
<dbReference type="InterPro" id="IPR013786">
    <property type="entry name" value="AcylCoA_DH/ox_N"/>
</dbReference>
<dbReference type="SUPFAM" id="SSF47203">
    <property type="entry name" value="Acyl-CoA dehydrogenase C-terminal domain-like"/>
    <property type="match status" value="1"/>
</dbReference>
<evidence type="ECO:0000313" key="11">
    <source>
        <dbReference type="Proteomes" id="UP000321058"/>
    </source>
</evidence>
<dbReference type="OrthoDB" id="5510711at2"/>
<evidence type="ECO:0000256" key="3">
    <source>
        <dbReference type="ARBA" id="ARBA00022630"/>
    </source>
</evidence>
<keyword evidence="5 6" id="KW-0560">Oxidoreductase</keyword>
<protein>
    <submittedName>
        <fullName evidence="10">Acyl-CoA dehydrogenase</fullName>
    </submittedName>
</protein>
<dbReference type="InterPro" id="IPR036250">
    <property type="entry name" value="AcylCo_DH-like_C"/>
</dbReference>
<organism evidence="10 11">
    <name type="scientific">Reyranella soli</name>
    <dbReference type="NCBI Taxonomy" id="1230389"/>
    <lineage>
        <taxon>Bacteria</taxon>
        <taxon>Pseudomonadati</taxon>
        <taxon>Pseudomonadota</taxon>
        <taxon>Alphaproteobacteria</taxon>
        <taxon>Hyphomicrobiales</taxon>
        <taxon>Reyranellaceae</taxon>
        <taxon>Reyranella</taxon>
    </lineage>
</organism>